<protein>
    <submittedName>
        <fullName evidence="2">HET-domain-containing protein</fullName>
    </submittedName>
</protein>
<dbReference type="Proteomes" id="UP001239445">
    <property type="component" value="Unassembled WGS sequence"/>
</dbReference>
<proteinExistence type="predicted"/>
<dbReference type="AlphaFoldDB" id="A0AAJ0BBV9"/>
<gene>
    <name evidence="2" type="ORF">QBC47DRAFT_302997</name>
</gene>
<accession>A0AAJ0BBV9</accession>
<comment type="caution">
    <text evidence="2">The sequence shown here is derived from an EMBL/GenBank/DDBJ whole genome shotgun (WGS) entry which is preliminary data.</text>
</comment>
<keyword evidence="3" id="KW-1185">Reference proteome</keyword>
<dbReference type="InterPro" id="IPR010730">
    <property type="entry name" value="HET"/>
</dbReference>
<dbReference type="PANTHER" id="PTHR33112">
    <property type="entry name" value="DOMAIN PROTEIN, PUTATIVE-RELATED"/>
    <property type="match status" value="1"/>
</dbReference>
<reference evidence="2" key="1">
    <citation type="submission" date="2023-06" db="EMBL/GenBank/DDBJ databases">
        <title>Genome-scale phylogeny and comparative genomics of the fungal order Sordariales.</title>
        <authorList>
            <consortium name="Lawrence Berkeley National Laboratory"/>
            <person name="Hensen N."/>
            <person name="Bonometti L."/>
            <person name="Westerberg I."/>
            <person name="Brannstrom I.O."/>
            <person name="Guillou S."/>
            <person name="Cros-Aarteil S."/>
            <person name="Calhoun S."/>
            <person name="Haridas S."/>
            <person name="Kuo A."/>
            <person name="Mondo S."/>
            <person name="Pangilinan J."/>
            <person name="Riley R."/>
            <person name="Labutti K."/>
            <person name="Andreopoulos B."/>
            <person name="Lipzen A."/>
            <person name="Chen C."/>
            <person name="Yanf M."/>
            <person name="Daum C."/>
            <person name="Ng V."/>
            <person name="Clum A."/>
            <person name="Steindorff A."/>
            <person name="Ohm R."/>
            <person name="Martin F."/>
            <person name="Silar P."/>
            <person name="Natvig D."/>
            <person name="Lalanne C."/>
            <person name="Gautier V."/>
            <person name="Ament-Velasquez S.L."/>
            <person name="Kruys A."/>
            <person name="Hutchinson M.I."/>
            <person name="Powell A.J."/>
            <person name="Barry K."/>
            <person name="Miller A.N."/>
            <person name="Grigoriev I.V."/>
            <person name="Debuchy R."/>
            <person name="Gladieux P."/>
            <person name="Thoren M.H."/>
            <person name="Johannesson H."/>
        </authorList>
    </citation>
    <scope>NUCLEOTIDE SEQUENCE</scope>
    <source>
        <strain evidence="2">PSN4</strain>
    </source>
</reference>
<evidence type="ECO:0000259" key="1">
    <source>
        <dbReference type="Pfam" id="PF06985"/>
    </source>
</evidence>
<evidence type="ECO:0000313" key="3">
    <source>
        <dbReference type="Proteomes" id="UP001239445"/>
    </source>
</evidence>
<sequence>MKKHQNTCGRHDELAPLLPSRVIDVGKATSNKVFLYESPAGQRGTYMCLSYCWGRSNFIKSTGATVQRHMTRGIALRDLPRVFQDAIGIVRAFQVRYLWIDSLCIIQDCKEDCDKESARMAEVYSNSFLTIAATRAANPDESLFSTRGGCTTASVRVQHFRHFPNTQSAKNTQNFPLLSRGWTYQERILPPRVLHFGPDEVLWDCRGDRQCECGEASHYLDEVEKANFFRCTTTSPSTDLEAQRRQKVWRLVVVQYTALDLTHPSDIFPALSGLAEAMRASTGEDYLAGLWSGSLSADLLWYQNKRGSYPGAAGRDWRAPSWSWASIDGSVMYHHSLYTKQSGSLDFIQHCQVINAECIPAGESQTGRITSGHIKLRCQVVKAVVKGRRVMPESCYTMPHLFPHFDRDFKSFHNDDVYDVYLCRIAKVSHIDYSILLEVDNLEDQMFRRIGLVEHYGEQTWPQETRVITIV</sequence>
<dbReference type="PANTHER" id="PTHR33112:SF9">
    <property type="entry name" value="HETEROKARYON INCOMPATIBILITY DOMAIN-CONTAINING PROTEIN"/>
    <property type="match status" value="1"/>
</dbReference>
<dbReference type="EMBL" id="MU839836">
    <property type="protein sequence ID" value="KAK1754203.1"/>
    <property type="molecule type" value="Genomic_DNA"/>
</dbReference>
<feature type="domain" description="Heterokaryon incompatibility" evidence="1">
    <location>
        <begin position="46"/>
        <end position="186"/>
    </location>
</feature>
<dbReference type="Pfam" id="PF06985">
    <property type="entry name" value="HET"/>
    <property type="match status" value="1"/>
</dbReference>
<name>A0AAJ0BBV9_9PEZI</name>
<evidence type="ECO:0000313" key="2">
    <source>
        <dbReference type="EMBL" id="KAK1754203.1"/>
    </source>
</evidence>
<organism evidence="2 3">
    <name type="scientific">Echria macrotheca</name>
    <dbReference type="NCBI Taxonomy" id="438768"/>
    <lineage>
        <taxon>Eukaryota</taxon>
        <taxon>Fungi</taxon>
        <taxon>Dikarya</taxon>
        <taxon>Ascomycota</taxon>
        <taxon>Pezizomycotina</taxon>
        <taxon>Sordariomycetes</taxon>
        <taxon>Sordariomycetidae</taxon>
        <taxon>Sordariales</taxon>
        <taxon>Schizotheciaceae</taxon>
        <taxon>Echria</taxon>
    </lineage>
</organism>